<feature type="region of interest" description="Disordered" evidence="1">
    <location>
        <begin position="29"/>
        <end position="99"/>
    </location>
</feature>
<dbReference type="AlphaFoldDB" id="A0AAV1DXF8"/>
<dbReference type="EMBL" id="OX459124">
    <property type="protein sequence ID" value="CAI9112628.1"/>
    <property type="molecule type" value="Genomic_DNA"/>
</dbReference>
<evidence type="ECO:0000256" key="1">
    <source>
        <dbReference type="SAM" id="MobiDB-lite"/>
    </source>
</evidence>
<feature type="compositionally biased region" description="Basic and acidic residues" evidence="1">
    <location>
        <begin position="29"/>
        <end position="39"/>
    </location>
</feature>
<sequence length="119" mass="13038">MVDAPTLNMTRPSVARFCVEVDLTKEFPKSVKVGKKDRPSSSGLSAKEKKMILVDVDDTTAEDQSKEASRLPDSPLQSKEPGSAPNPSAQAVEEKNRYSVLPTILEIDDEIGSDEEFIE</sequence>
<accession>A0AAV1DXF8</accession>
<evidence type="ECO:0000313" key="2">
    <source>
        <dbReference type="EMBL" id="CAI9112628.1"/>
    </source>
</evidence>
<reference evidence="2" key="1">
    <citation type="submission" date="2023-03" db="EMBL/GenBank/DDBJ databases">
        <authorList>
            <person name="Julca I."/>
        </authorList>
    </citation>
    <scope>NUCLEOTIDE SEQUENCE</scope>
</reference>
<organism evidence="2 3">
    <name type="scientific">Oldenlandia corymbosa var. corymbosa</name>
    <dbReference type="NCBI Taxonomy" id="529605"/>
    <lineage>
        <taxon>Eukaryota</taxon>
        <taxon>Viridiplantae</taxon>
        <taxon>Streptophyta</taxon>
        <taxon>Embryophyta</taxon>
        <taxon>Tracheophyta</taxon>
        <taxon>Spermatophyta</taxon>
        <taxon>Magnoliopsida</taxon>
        <taxon>eudicotyledons</taxon>
        <taxon>Gunneridae</taxon>
        <taxon>Pentapetalae</taxon>
        <taxon>asterids</taxon>
        <taxon>lamiids</taxon>
        <taxon>Gentianales</taxon>
        <taxon>Rubiaceae</taxon>
        <taxon>Rubioideae</taxon>
        <taxon>Spermacoceae</taxon>
        <taxon>Hedyotis-Oldenlandia complex</taxon>
        <taxon>Oldenlandia</taxon>
    </lineage>
</organism>
<proteinExistence type="predicted"/>
<protein>
    <submittedName>
        <fullName evidence="2">OLC1v1013098C1</fullName>
    </submittedName>
</protein>
<keyword evidence="3" id="KW-1185">Reference proteome</keyword>
<evidence type="ECO:0000313" key="3">
    <source>
        <dbReference type="Proteomes" id="UP001161247"/>
    </source>
</evidence>
<name>A0AAV1DXF8_OLDCO</name>
<dbReference type="Proteomes" id="UP001161247">
    <property type="component" value="Chromosome 7"/>
</dbReference>
<gene>
    <name evidence="2" type="ORF">OLC1_LOCUS19786</name>
</gene>